<reference evidence="2 3" key="1">
    <citation type="submission" date="2019-09" db="EMBL/GenBank/DDBJ databases">
        <title>Draft genome sequencing and comparative genomics of hatchery-associated Vibrios.</title>
        <authorList>
            <person name="Kehlet-Delgado H."/>
            <person name="Mueller R.S."/>
        </authorList>
    </citation>
    <scope>NUCLEOTIDE SEQUENCE [LARGE SCALE GENOMIC DNA]</scope>
    <source>
        <strain evidence="2 3">081416A</strain>
    </source>
</reference>
<dbReference type="AlphaFoldDB" id="A0A0P7E433"/>
<proteinExistence type="predicted"/>
<protein>
    <submittedName>
        <fullName evidence="2">Pilus assembly protein PilW</fullName>
    </submittedName>
</protein>
<keyword evidence="1" id="KW-1133">Transmembrane helix</keyword>
<organism evidence="2 3">
    <name type="scientific">Vibrio alginolyticus</name>
    <dbReference type="NCBI Taxonomy" id="663"/>
    <lineage>
        <taxon>Bacteria</taxon>
        <taxon>Pseudomonadati</taxon>
        <taxon>Pseudomonadota</taxon>
        <taxon>Gammaproteobacteria</taxon>
        <taxon>Vibrionales</taxon>
        <taxon>Vibrionaceae</taxon>
        <taxon>Vibrio</taxon>
    </lineage>
</organism>
<name>A0A0P7E433_VIBAL</name>
<evidence type="ECO:0000256" key="1">
    <source>
        <dbReference type="SAM" id="Phobius"/>
    </source>
</evidence>
<dbReference type="EMBL" id="VTYF01000009">
    <property type="protein sequence ID" value="NOI10387.1"/>
    <property type="molecule type" value="Genomic_DNA"/>
</dbReference>
<feature type="transmembrane region" description="Helical" evidence="1">
    <location>
        <begin position="12"/>
        <end position="32"/>
    </location>
</feature>
<evidence type="ECO:0000313" key="2">
    <source>
        <dbReference type="EMBL" id="NOI10387.1"/>
    </source>
</evidence>
<dbReference type="OrthoDB" id="5865913at2"/>
<dbReference type="InterPro" id="IPR016419">
    <property type="entry name" value="Prepilin_Pept-dep_B_prd"/>
</dbReference>
<evidence type="ECO:0000313" key="3">
    <source>
        <dbReference type="Proteomes" id="UP000532247"/>
    </source>
</evidence>
<gene>
    <name evidence="2" type="ORF">F0254_16140</name>
</gene>
<dbReference type="STRING" id="663.BAU10_02325"/>
<dbReference type="Proteomes" id="UP000532247">
    <property type="component" value="Unassembled WGS sequence"/>
</dbReference>
<dbReference type="RefSeq" id="WP_033905826.1">
    <property type="nucleotide sequence ID" value="NZ_CAJDZC010000012.1"/>
</dbReference>
<accession>A0A0P7E433</accession>
<dbReference type="PIRSF" id="PIRSF004525">
    <property type="entry name" value="Pilin_peptidase-dep_B_prd"/>
    <property type="match status" value="1"/>
</dbReference>
<keyword evidence="1" id="KW-0812">Transmembrane</keyword>
<sequence>MFKQKGASLIEFMIASVLGLISLATVGSIYVSGQRVIMERSKELMLLQNSESVVQMLKSDIQRAGFDGNNGHSIKISGSANTIYTLDDVDRGLIAYAYYIGVSGSAPLYKNVAYEQRVNTPESLFVCEKKQITIWDVNDVVNLAGTGSCNTLFDKKVIHVNRFDLTSDLLESTDAKSALVTITLGTELKDVTDIRTQQSFTAMQRNWQ</sequence>
<comment type="caution">
    <text evidence="2">The sequence shown here is derived from an EMBL/GenBank/DDBJ whole genome shotgun (WGS) entry which is preliminary data.</text>
</comment>
<keyword evidence="1" id="KW-0472">Membrane</keyword>